<dbReference type="AlphaFoldDB" id="A0A086CHK7"/>
<accession>A0A086CHK7</accession>
<dbReference type="InterPro" id="IPR005484">
    <property type="entry name" value="Ribosomal_uL18_bac/plant/anim"/>
</dbReference>
<reference evidence="8 9" key="1">
    <citation type="submission" date="2014-08" db="EMBL/GenBank/DDBJ databases">
        <title>Comparative genomics reveals surprising divergence of two closely related strains of uncultivated UCYN-A cyanobacteria.</title>
        <authorList>
            <person name="Bombar D."/>
            <person name="Heller P."/>
            <person name="Sanchez-Baracaldo P."/>
            <person name="Carter B.J."/>
            <person name="Zert J.P."/>
        </authorList>
    </citation>
    <scope>NUCLEOTIDE SEQUENCE [LARGE SCALE GENOMIC DNA]</scope>
</reference>
<keyword evidence="4 7" id="KW-0689">Ribosomal protein</keyword>
<comment type="similarity">
    <text evidence="1 7">Belongs to the universal ribosomal protein uL18 family.</text>
</comment>
<evidence type="ECO:0000256" key="5">
    <source>
        <dbReference type="ARBA" id="ARBA00023274"/>
    </source>
</evidence>
<dbReference type="GO" id="GO:0022625">
    <property type="term" value="C:cytosolic large ribosomal subunit"/>
    <property type="evidence" value="ECO:0007669"/>
    <property type="project" value="TreeGrafter"/>
</dbReference>
<dbReference type="HAMAP" id="MF_01337_B">
    <property type="entry name" value="Ribosomal_uL18_B"/>
    <property type="match status" value="1"/>
</dbReference>
<dbReference type="FunFam" id="3.30.420.100:FF:000001">
    <property type="entry name" value="50S ribosomal protein L18"/>
    <property type="match status" value="1"/>
</dbReference>
<comment type="caution">
    <text evidence="8">The sequence shown here is derived from an EMBL/GenBank/DDBJ whole genome shotgun (WGS) entry which is preliminary data.</text>
</comment>
<evidence type="ECO:0000256" key="3">
    <source>
        <dbReference type="ARBA" id="ARBA00022884"/>
    </source>
</evidence>
<sequence>MKLTRRESLKRRHQRIRKKISGTSSCPRLAVFRSNQHIYAQIIDDVKQHTLAAASTLEPRLKEVLASSSNCEASSAVGKLVAERLIAKGIEEVVFDRGGNLYHGKVKALAEAAREAGLKF</sequence>
<dbReference type="CDD" id="cd00432">
    <property type="entry name" value="Ribosomal_L18_L5e"/>
    <property type="match status" value="1"/>
</dbReference>
<dbReference type="STRING" id="1527444.ucyna2_00547"/>
<dbReference type="PATRIC" id="fig|1527444.3.peg.525"/>
<keyword evidence="5 7" id="KW-0687">Ribonucleoprotein</keyword>
<dbReference type="Pfam" id="PF00861">
    <property type="entry name" value="Ribosomal_L18p"/>
    <property type="match status" value="1"/>
</dbReference>
<evidence type="ECO:0000256" key="1">
    <source>
        <dbReference type="ARBA" id="ARBA00007116"/>
    </source>
</evidence>
<dbReference type="NCBIfam" id="TIGR00060">
    <property type="entry name" value="L18_bact"/>
    <property type="match status" value="1"/>
</dbReference>
<comment type="function">
    <text evidence="7">This is one of the proteins that bind and probably mediate the attachment of the 5S RNA into the large ribosomal subunit, where it forms part of the central protuberance.</text>
</comment>
<dbReference type="PANTHER" id="PTHR12899">
    <property type="entry name" value="39S RIBOSOMAL PROTEIN L18, MITOCHONDRIAL"/>
    <property type="match status" value="1"/>
</dbReference>
<keyword evidence="2 7" id="KW-0699">rRNA-binding</keyword>
<evidence type="ECO:0000313" key="9">
    <source>
        <dbReference type="Proteomes" id="UP000028922"/>
    </source>
</evidence>
<dbReference type="GO" id="GO:0006412">
    <property type="term" value="P:translation"/>
    <property type="evidence" value="ECO:0007669"/>
    <property type="project" value="UniProtKB-UniRule"/>
</dbReference>
<dbReference type="PANTHER" id="PTHR12899:SF3">
    <property type="entry name" value="LARGE RIBOSOMAL SUBUNIT PROTEIN UL18M"/>
    <property type="match status" value="1"/>
</dbReference>
<dbReference type="InterPro" id="IPR057268">
    <property type="entry name" value="Ribosomal_L18"/>
</dbReference>
<dbReference type="InterPro" id="IPR004389">
    <property type="entry name" value="Ribosomal_uL18_bac-type"/>
</dbReference>
<organism evidence="8 9">
    <name type="scientific">Candidatus Atelocyanobacterium thalassa isolate SIO64986</name>
    <dbReference type="NCBI Taxonomy" id="1527444"/>
    <lineage>
        <taxon>Bacteria</taxon>
        <taxon>Bacillati</taxon>
        <taxon>Cyanobacteriota</taxon>
        <taxon>Cyanophyceae</taxon>
        <taxon>Oscillatoriophycideae</taxon>
        <taxon>Chroococcales</taxon>
        <taxon>Aphanothecaceae</taxon>
        <taxon>Candidatus Atelocyanobacterium</taxon>
        <taxon>Candidatus Atelocyanobacterium thalassae</taxon>
    </lineage>
</organism>
<evidence type="ECO:0000256" key="6">
    <source>
        <dbReference type="ARBA" id="ARBA00035197"/>
    </source>
</evidence>
<dbReference type="GO" id="GO:0003735">
    <property type="term" value="F:structural constituent of ribosome"/>
    <property type="evidence" value="ECO:0007669"/>
    <property type="project" value="InterPro"/>
</dbReference>
<keyword evidence="3 7" id="KW-0694">RNA-binding</keyword>
<dbReference type="Gene3D" id="3.30.420.100">
    <property type="match status" value="1"/>
</dbReference>
<dbReference type="EMBL" id="JPSP01000004">
    <property type="protein sequence ID" value="KFF41671.1"/>
    <property type="molecule type" value="Genomic_DNA"/>
</dbReference>
<dbReference type="GO" id="GO:0008097">
    <property type="term" value="F:5S rRNA binding"/>
    <property type="evidence" value="ECO:0007669"/>
    <property type="project" value="TreeGrafter"/>
</dbReference>
<comment type="subunit">
    <text evidence="7">Part of the 50S ribosomal subunit; part of the 5S rRNA/L5/L18/L25 subcomplex. Contacts the 5S and 23S rRNAs.</text>
</comment>
<dbReference type="Proteomes" id="UP000028922">
    <property type="component" value="Unassembled WGS sequence"/>
</dbReference>
<gene>
    <name evidence="7" type="primary">rplR</name>
    <name evidence="7" type="synonym">rpl18</name>
    <name evidence="8" type="ORF">ucyna2_00547</name>
</gene>
<evidence type="ECO:0000256" key="2">
    <source>
        <dbReference type="ARBA" id="ARBA00022730"/>
    </source>
</evidence>
<evidence type="ECO:0000313" key="8">
    <source>
        <dbReference type="EMBL" id="KFF41671.1"/>
    </source>
</evidence>
<dbReference type="eggNOG" id="COG0256">
    <property type="taxonomic scope" value="Bacteria"/>
</dbReference>
<dbReference type="SUPFAM" id="SSF53137">
    <property type="entry name" value="Translational machinery components"/>
    <property type="match status" value="1"/>
</dbReference>
<name>A0A086CHK7_9CHRO</name>
<proteinExistence type="inferred from homology"/>
<evidence type="ECO:0000256" key="4">
    <source>
        <dbReference type="ARBA" id="ARBA00022980"/>
    </source>
</evidence>
<protein>
    <recommendedName>
        <fullName evidence="6 7">Large ribosomal subunit protein uL18</fullName>
    </recommendedName>
</protein>
<evidence type="ECO:0000256" key="7">
    <source>
        <dbReference type="HAMAP-Rule" id="MF_01337"/>
    </source>
</evidence>